<dbReference type="EMBL" id="GFDL01002631">
    <property type="protein sequence ID" value="JAV32414.1"/>
    <property type="molecule type" value="Transcribed_RNA"/>
</dbReference>
<accession>A0A1Q3FXX5</accession>
<dbReference type="SMART" id="SM01158">
    <property type="entry name" value="DUF1741"/>
    <property type="match status" value="1"/>
</dbReference>
<organism evidence="6">
    <name type="scientific">Culex tarsalis</name>
    <name type="common">Encephalitis mosquito</name>
    <dbReference type="NCBI Taxonomy" id="7177"/>
    <lineage>
        <taxon>Eukaryota</taxon>
        <taxon>Metazoa</taxon>
        <taxon>Ecdysozoa</taxon>
        <taxon>Arthropoda</taxon>
        <taxon>Hexapoda</taxon>
        <taxon>Insecta</taxon>
        <taxon>Pterygota</taxon>
        <taxon>Neoptera</taxon>
        <taxon>Endopterygota</taxon>
        <taxon>Diptera</taxon>
        <taxon>Nematocera</taxon>
        <taxon>Culicoidea</taxon>
        <taxon>Culicidae</taxon>
        <taxon>Culicinae</taxon>
        <taxon>Culicini</taxon>
        <taxon>Culex</taxon>
        <taxon>Culex</taxon>
    </lineage>
</organism>
<dbReference type="GO" id="GO:0005829">
    <property type="term" value="C:cytosol"/>
    <property type="evidence" value="ECO:0007669"/>
    <property type="project" value="TreeGrafter"/>
</dbReference>
<evidence type="ECO:0000313" key="6">
    <source>
        <dbReference type="EMBL" id="JAV32414.1"/>
    </source>
</evidence>
<dbReference type="AlphaFoldDB" id="A0A1Q3FXX5"/>
<dbReference type="Pfam" id="PF08427">
    <property type="entry name" value="ARMH3_C"/>
    <property type="match status" value="1"/>
</dbReference>
<name>A0A1Q3FXX5_CULTA</name>
<reference evidence="6" key="1">
    <citation type="submission" date="2017-01" db="EMBL/GenBank/DDBJ databases">
        <title>A deep insight into the sialotranscriptome of adult male and female Cluex tarsalis mosquitoes.</title>
        <authorList>
            <person name="Ribeiro J.M."/>
            <person name="Moreira F."/>
            <person name="Bernard K.A."/>
            <person name="Calvo E."/>
        </authorList>
    </citation>
    <scope>NUCLEOTIDE SEQUENCE</scope>
    <source>
        <strain evidence="6">Kern County</strain>
        <tissue evidence="6">Salivary glands</tissue>
    </source>
</reference>
<sequence length="669" mass="77470">MTTRKRSGSGSKQPKEKIVYIYELLLRGEDVVKGYSNFWNDFFLISPPHLELLESEVQKLDDDFRTCVAKPNVILLIKQCISMLDSDNPKRVNNSLITLSSLTFVLFRKFSANYVESIVEEAEDDIRNLVSKIKALLFDSNENEVEGSTYYCLKFLCVLVTGIDDLSHNILLEFMVANNLFDPLKKILGDPTQRLKYGNDVVILLTLLVNYRKSDRTNPYAVQLSLLDDEFALHGFGQIISTTLFEFIRLQSSNDVSAQNNSWISSFSSMVGNMFLSEEIDGKSQNIRQNTVLLLALYEAVHLNRNFITTLATTHTEASTAPPDLLNNSDVIPDLQTVPMLEASQYPTNLIVAVFQYCSVVMADHKNENSLTNLKLCFIVLTCISEDQYANSMMHNLTFQVYLNKAHMRHRKLTSDRFSKPQPLAATLLDLLTEFIVTHLLKKFPMEHYLLCIGIIQRIIIYQKRCRIRLMYPWKTVWTAIISMLKFIMCQEQQLVKKMNIFNLLTKVINIFNLFITYGDTFLATTSCYDELYYELNREEKIFSEIQAMALRYTAMEANEYKEDAFKVTNSLINILSIVKHFQIKIKEWLIAESLSTPTEEQIMKQIQNNYDLTLKLQDSLDTFERYSEKPHHLFFSNLVKDVILDTRRIVHNDLMKLCTRNRLKFVTQ</sequence>
<keyword evidence="3" id="KW-1133">Transmembrane helix</keyword>
<evidence type="ECO:0000256" key="2">
    <source>
        <dbReference type="ARBA" id="ARBA00022692"/>
    </source>
</evidence>
<dbReference type="InterPro" id="IPR039868">
    <property type="entry name" value="ARMD3-like"/>
</dbReference>
<keyword evidence="4" id="KW-0472">Membrane</keyword>
<protein>
    <recommendedName>
        <fullName evidence="5">Armadillo-like helical domain-containing protein</fullName>
    </recommendedName>
</protein>
<evidence type="ECO:0000259" key="5">
    <source>
        <dbReference type="SMART" id="SM01158"/>
    </source>
</evidence>
<dbReference type="GO" id="GO:0016020">
    <property type="term" value="C:membrane"/>
    <property type="evidence" value="ECO:0007669"/>
    <property type="project" value="UniProtKB-SubCell"/>
</dbReference>
<evidence type="ECO:0000256" key="3">
    <source>
        <dbReference type="ARBA" id="ARBA00022989"/>
    </source>
</evidence>
<feature type="domain" description="Armadillo-like helical" evidence="5">
    <location>
        <begin position="416"/>
        <end position="651"/>
    </location>
</feature>
<evidence type="ECO:0000256" key="4">
    <source>
        <dbReference type="ARBA" id="ARBA00023136"/>
    </source>
</evidence>
<dbReference type="PANTHER" id="PTHR13608:SF3">
    <property type="entry name" value="ARMADILLO-LIKE HELICAL DOMAIN-CONTAINING PROTEIN 3"/>
    <property type="match status" value="1"/>
</dbReference>
<proteinExistence type="predicted"/>
<comment type="subcellular location">
    <subcellularLocation>
        <location evidence="1">Membrane</location>
    </subcellularLocation>
</comment>
<evidence type="ECO:0000256" key="1">
    <source>
        <dbReference type="ARBA" id="ARBA00004370"/>
    </source>
</evidence>
<dbReference type="InterPro" id="IPR013636">
    <property type="entry name" value="ARMH3_C"/>
</dbReference>
<dbReference type="PANTHER" id="PTHR13608">
    <property type="entry name" value="ARMADILLO-LIKE HELICAL DOMAIN-CONTAINING PROTEIN 3"/>
    <property type="match status" value="1"/>
</dbReference>
<keyword evidence="2" id="KW-0812">Transmembrane</keyword>